<evidence type="ECO:0000313" key="2">
    <source>
        <dbReference type="EMBL" id="WLS43487.1"/>
    </source>
</evidence>
<accession>A0AAJ6HNV6</accession>
<feature type="region of interest" description="Disordered" evidence="1">
    <location>
        <begin position="97"/>
        <end position="120"/>
    </location>
</feature>
<dbReference type="AlphaFoldDB" id="A0AAJ6HNV6"/>
<dbReference type="RefSeq" id="WP_306270954.1">
    <property type="nucleotide sequence ID" value="NZ_CP130472.1"/>
</dbReference>
<gene>
    <name evidence="2" type="ORF">Q3V37_18985</name>
</gene>
<evidence type="ECO:0000256" key="1">
    <source>
        <dbReference type="SAM" id="MobiDB-lite"/>
    </source>
</evidence>
<dbReference type="EMBL" id="CP130472">
    <property type="protein sequence ID" value="WLS43487.1"/>
    <property type="molecule type" value="Genomic_DNA"/>
</dbReference>
<proteinExistence type="predicted"/>
<name>A0AAJ6HNV6_9ACTN</name>
<sequence>MDDLVEQGVRRWHPTGAEMGGLPTVVRTEPALLDALLPTLAGDLTAGCGRAARRGERMRALRHDSLPRDVCAELTAPRAGSTTRRACLFRRHAHALVSQADDDQSGRGTDRFPVHEQALA</sequence>
<dbReference type="Proteomes" id="UP001235874">
    <property type="component" value="Chromosome"/>
</dbReference>
<dbReference type="KEGG" id="mprn:Q3V37_18985"/>
<feature type="compositionally biased region" description="Basic and acidic residues" evidence="1">
    <location>
        <begin position="104"/>
        <end position="114"/>
    </location>
</feature>
<protein>
    <submittedName>
        <fullName evidence="2">Uncharacterized protein</fullName>
    </submittedName>
</protein>
<reference evidence="2 3" key="1">
    <citation type="submission" date="2023-07" db="EMBL/GenBank/DDBJ databases">
        <title>Micromonospora profundi TRM 95458 converts glycerol to a new osmotic compound.</title>
        <authorList>
            <person name="Lu D."/>
        </authorList>
    </citation>
    <scope>NUCLEOTIDE SEQUENCE [LARGE SCALE GENOMIC DNA]</scope>
    <source>
        <strain evidence="2 3">TRM95458</strain>
    </source>
</reference>
<organism evidence="2 3">
    <name type="scientific">Micromonospora profundi</name>
    <dbReference type="NCBI Taxonomy" id="1420889"/>
    <lineage>
        <taxon>Bacteria</taxon>
        <taxon>Bacillati</taxon>
        <taxon>Actinomycetota</taxon>
        <taxon>Actinomycetes</taxon>
        <taxon>Micromonosporales</taxon>
        <taxon>Micromonosporaceae</taxon>
        <taxon>Micromonospora</taxon>
    </lineage>
</organism>
<evidence type="ECO:0000313" key="3">
    <source>
        <dbReference type="Proteomes" id="UP001235874"/>
    </source>
</evidence>
<keyword evidence="3" id="KW-1185">Reference proteome</keyword>